<dbReference type="Pfam" id="PF13466">
    <property type="entry name" value="STAS_2"/>
    <property type="match status" value="1"/>
</dbReference>
<dbReference type="OrthoDB" id="4319784at2"/>
<accession>A0A0F4JD21</accession>
<dbReference type="PROSITE" id="PS50801">
    <property type="entry name" value="STAS"/>
    <property type="match status" value="1"/>
</dbReference>
<proteinExistence type="predicted"/>
<dbReference type="STRING" id="68223.GCA_002028425_00810"/>
<dbReference type="EMBL" id="JZWV01000439">
    <property type="protein sequence ID" value="KJY32095.1"/>
    <property type="molecule type" value="Genomic_DNA"/>
</dbReference>
<comment type="caution">
    <text evidence="3">The sequence shown here is derived from an EMBL/GenBank/DDBJ whole genome shotgun (WGS) entry which is preliminary data.</text>
</comment>
<organism evidence="3 4">
    <name type="scientific">Streptomyces katrae</name>
    <dbReference type="NCBI Taxonomy" id="68223"/>
    <lineage>
        <taxon>Bacteria</taxon>
        <taxon>Bacillati</taxon>
        <taxon>Actinomycetota</taxon>
        <taxon>Actinomycetes</taxon>
        <taxon>Kitasatosporales</taxon>
        <taxon>Streptomycetaceae</taxon>
        <taxon>Streptomyces</taxon>
    </lineage>
</organism>
<dbReference type="Proteomes" id="UP000033551">
    <property type="component" value="Unassembled WGS sequence"/>
</dbReference>
<evidence type="ECO:0000256" key="1">
    <source>
        <dbReference type="SAM" id="MobiDB-lite"/>
    </source>
</evidence>
<gene>
    <name evidence="3" type="ORF">VR44_16645</name>
</gene>
<dbReference type="CDD" id="cd07043">
    <property type="entry name" value="STAS_anti-anti-sigma_factors"/>
    <property type="match status" value="1"/>
</dbReference>
<protein>
    <recommendedName>
        <fullName evidence="2">STAS domain-containing protein</fullName>
    </recommendedName>
</protein>
<dbReference type="SUPFAM" id="SSF52091">
    <property type="entry name" value="SpoIIaa-like"/>
    <property type="match status" value="1"/>
</dbReference>
<evidence type="ECO:0000313" key="3">
    <source>
        <dbReference type="EMBL" id="KJY32095.1"/>
    </source>
</evidence>
<dbReference type="Gene3D" id="3.30.750.24">
    <property type="entry name" value="STAS domain"/>
    <property type="match status" value="1"/>
</dbReference>
<evidence type="ECO:0000313" key="4">
    <source>
        <dbReference type="Proteomes" id="UP000033551"/>
    </source>
</evidence>
<dbReference type="AlphaFoldDB" id="A0A0F4JD21"/>
<feature type="compositionally biased region" description="Pro residues" evidence="1">
    <location>
        <begin position="37"/>
        <end position="54"/>
    </location>
</feature>
<feature type="region of interest" description="Disordered" evidence="1">
    <location>
        <begin position="1"/>
        <end position="57"/>
    </location>
</feature>
<feature type="compositionally biased region" description="Polar residues" evidence="1">
    <location>
        <begin position="1"/>
        <end position="10"/>
    </location>
</feature>
<dbReference type="InterPro" id="IPR036513">
    <property type="entry name" value="STAS_dom_sf"/>
</dbReference>
<sequence>MNTPIDSINTAPPRPAAVPAGAPLPGPWSVSPRGPSAAPPAPGDPPGPAGPPLPRVRSSLGGGVLSVTLAGEFDHYSCLPLRALLDEGAALGARRLVLDAAHVSFCDSALAHLLDRWAGGGRTWELARGSRSVRLLLELWDRLDRAAEPPIRKRG</sequence>
<evidence type="ECO:0000259" key="2">
    <source>
        <dbReference type="PROSITE" id="PS50801"/>
    </source>
</evidence>
<name>A0A0F4JD21_9ACTN</name>
<dbReference type="InterPro" id="IPR002645">
    <property type="entry name" value="STAS_dom"/>
</dbReference>
<dbReference type="PATRIC" id="fig|68223.7.peg.7762"/>
<feature type="domain" description="STAS" evidence="2">
    <location>
        <begin position="63"/>
        <end position="114"/>
    </location>
</feature>
<dbReference type="InterPro" id="IPR058548">
    <property type="entry name" value="MlaB-like_STAS"/>
</dbReference>
<keyword evidence="4" id="KW-1185">Reference proteome</keyword>
<reference evidence="3 4" key="1">
    <citation type="submission" date="2015-02" db="EMBL/GenBank/DDBJ databases">
        <authorList>
            <person name="Ju K.-S."/>
            <person name="Doroghazi J.R."/>
            <person name="Metcalf W."/>
        </authorList>
    </citation>
    <scope>NUCLEOTIDE SEQUENCE [LARGE SCALE GENOMIC DNA]</scope>
    <source>
        <strain evidence="3 4">NRRL ISP-5550</strain>
    </source>
</reference>
<feature type="compositionally biased region" description="Pro residues" evidence="1">
    <location>
        <begin position="12"/>
        <end position="26"/>
    </location>
</feature>
<dbReference type="RefSeq" id="WP_045948286.1">
    <property type="nucleotide sequence ID" value="NZ_JZWV01000439.1"/>
</dbReference>